<evidence type="ECO:0000313" key="2">
    <source>
        <dbReference type="Proteomes" id="UP000094329"/>
    </source>
</evidence>
<comment type="caution">
    <text evidence="1">The sequence shown here is derived from an EMBL/GenBank/DDBJ whole genome shotgun (WGS) entry which is preliminary data.</text>
</comment>
<sequence length="94" mass="10333">MNRKYYSGLAVSVLIFLGWVVQPIFAASAKIHIHARVIHVSDSSQLLQKKSTVKALNSSQGSFQQTHVLSQAVVKVNVDLARNNGVRNVVVINH</sequence>
<protein>
    <submittedName>
        <fullName evidence="1">Uncharacterized protein</fullName>
    </submittedName>
</protein>
<dbReference type="EMBL" id="MDTU01000001">
    <property type="protein sequence ID" value="ODN43130.1"/>
    <property type="molecule type" value="Genomic_DNA"/>
</dbReference>
<name>A0ABX3A6L6_9GAMM</name>
<organism evidence="1 2">
    <name type="scientific">Piscirickettsia litoralis</name>
    <dbReference type="NCBI Taxonomy" id="1891921"/>
    <lineage>
        <taxon>Bacteria</taxon>
        <taxon>Pseudomonadati</taxon>
        <taxon>Pseudomonadota</taxon>
        <taxon>Gammaproteobacteria</taxon>
        <taxon>Thiotrichales</taxon>
        <taxon>Piscirickettsiaceae</taxon>
        <taxon>Piscirickettsia</taxon>
    </lineage>
</organism>
<reference evidence="1 2" key="1">
    <citation type="submission" date="2016-08" db="EMBL/GenBank/DDBJ databases">
        <title>Draft genome sequence of Candidatus Piscirickettsia litoralis, from seawater.</title>
        <authorList>
            <person name="Wan X."/>
            <person name="Lee A.J."/>
            <person name="Hou S."/>
            <person name="Donachie S.P."/>
        </authorList>
    </citation>
    <scope>NUCLEOTIDE SEQUENCE [LARGE SCALE GENOMIC DNA]</scope>
    <source>
        <strain evidence="1 2">Y2</strain>
    </source>
</reference>
<proteinExistence type="predicted"/>
<accession>A0ABX3A6L6</accession>
<gene>
    <name evidence="1" type="ORF">BGC07_09670</name>
</gene>
<dbReference type="Proteomes" id="UP000094329">
    <property type="component" value="Unassembled WGS sequence"/>
</dbReference>
<evidence type="ECO:0000313" key="1">
    <source>
        <dbReference type="EMBL" id="ODN43130.1"/>
    </source>
</evidence>
<keyword evidence="2" id="KW-1185">Reference proteome</keyword>